<dbReference type="AlphaFoldDB" id="A0A2T3KLX7"/>
<evidence type="ECO:0000256" key="1">
    <source>
        <dbReference type="SAM" id="SignalP"/>
    </source>
</evidence>
<accession>A0A2T3KLX7</accession>
<feature type="chain" id="PRO_5015786981" description="Lipoprotein" evidence="1">
    <location>
        <begin position="24"/>
        <end position="225"/>
    </location>
</feature>
<feature type="signal peptide" evidence="1">
    <location>
        <begin position="1"/>
        <end position="23"/>
    </location>
</feature>
<comment type="caution">
    <text evidence="2">The sequence shown here is derived from an EMBL/GenBank/DDBJ whole genome shotgun (WGS) entry which is preliminary data.</text>
</comment>
<dbReference type="RefSeq" id="WP_146147083.1">
    <property type="nucleotide sequence ID" value="NZ_PYNF01000003.1"/>
</dbReference>
<name>A0A2T3KLX7_9GAMM</name>
<protein>
    <recommendedName>
        <fullName evidence="4">Lipoprotein</fullName>
    </recommendedName>
</protein>
<keyword evidence="1" id="KW-0732">Signal</keyword>
<evidence type="ECO:0000313" key="3">
    <source>
        <dbReference type="Proteomes" id="UP000241426"/>
    </source>
</evidence>
<gene>
    <name evidence="2" type="ORF">C9J27_05940</name>
</gene>
<sequence length="225" mass="25090">MNRLFLKTAPLVFVCLSGCTSFFMLSPSITDVDFNRVDAAFSASSRVEMYVNKLKKRELELTKKESCGSTYCYKLVVYNGDYPVFSEISSIKEGDVTRVVGDYKDGRTFHLDDAEPDDSDFTVYCSGTAGVTNGTLAKACISRDLKGVMRASYTVDLSSLLGRYDEYSSEAYCSDEGLCPVSGIHSNFNDTFFDVMEFRKKIGISCFSKPYLGYFYIVSGMFKGN</sequence>
<organism evidence="2 3">
    <name type="scientific">Photobacterium kishitanii</name>
    <dbReference type="NCBI Taxonomy" id="318456"/>
    <lineage>
        <taxon>Bacteria</taxon>
        <taxon>Pseudomonadati</taxon>
        <taxon>Pseudomonadota</taxon>
        <taxon>Gammaproteobacteria</taxon>
        <taxon>Vibrionales</taxon>
        <taxon>Vibrionaceae</taxon>
        <taxon>Photobacterium</taxon>
    </lineage>
</organism>
<reference evidence="2 3" key="1">
    <citation type="submission" date="2018-01" db="EMBL/GenBank/DDBJ databases">
        <title>Whole genome sequencing of Histamine producing bacteria.</title>
        <authorList>
            <person name="Butler K."/>
        </authorList>
    </citation>
    <scope>NUCLEOTIDE SEQUENCE [LARGE SCALE GENOMIC DNA]</scope>
    <source>
        <strain evidence="2 3">FS-7.2</strain>
    </source>
</reference>
<proteinExistence type="predicted"/>
<dbReference type="EMBL" id="PYNF01000003">
    <property type="protein sequence ID" value="PSV00679.1"/>
    <property type="molecule type" value="Genomic_DNA"/>
</dbReference>
<evidence type="ECO:0000313" key="2">
    <source>
        <dbReference type="EMBL" id="PSV00679.1"/>
    </source>
</evidence>
<dbReference type="Proteomes" id="UP000241426">
    <property type="component" value="Unassembled WGS sequence"/>
</dbReference>
<evidence type="ECO:0008006" key="4">
    <source>
        <dbReference type="Google" id="ProtNLM"/>
    </source>
</evidence>